<feature type="repeat" description="ANK" evidence="3">
    <location>
        <begin position="202"/>
        <end position="234"/>
    </location>
</feature>
<keyword evidence="1" id="KW-0677">Repeat</keyword>
<feature type="repeat" description="ANK" evidence="3">
    <location>
        <begin position="501"/>
        <end position="533"/>
    </location>
</feature>
<dbReference type="OrthoDB" id="6593077at2759"/>
<feature type="repeat" description="ANK" evidence="3">
    <location>
        <begin position="574"/>
        <end position="606"/>
    </location>
</feature>
<evidence type="ECO:0000256" key="3">
    <source>
        <dbReference type="PROSITE-ProRule" id="PRU00023"/>
    </source>
</evidence>
<dbReference type="EMBL" id="CADCXV010000491">
    <property type="protein sequence ID" value="CAB0030501.1"/>
    <property type="molecule type" value="Genomic_DNA"/>
</dbReference>
<feature type="repeat" description="ANK" evidence="3">
    <location>
        <begin position="2257"/>
        <end position="2285"/>
    </location>
</feature>
<dbReference type="SMART" id="SM00248">
    <property type="entry name" value="ANK"/>
    <property type="match status" value="27"/>
</dbReference>
<dbReference type="Proteomes" id="UP000479190">
    <property type="component" value="Unassembled WGS sequence"/>
</dbReference>
<feature type="repeat" description="ANK" evidence="3">
    <location>
        <begin position="1420"/>
        <end position="1452"/>
    </location>
</feature>
<accession>A0A6H5I1V5</accession>
<reference evidence="6 7" key="1">
    <citation type="submission" date="2020-02" db="EMBL/GenBank/DDBJ databases">
        <authorList>
            <person name="Ferguson B K."/>
        </authorList>
    </citation>
    <scope>NUCLEOTIDE SEQUENCE [LARGE SCALE GENOMIC DNA]</scope>
</reference>
<feature type="repeat" description="ANK" evidence="3">
    <location>
        <begin position="168"/>
        <end position="194"/>
    </location>
</feature>
<feature type="repeat" description="ANK" evidence="3">
    <location>
        <begin position="2074"/>
        <end position="2102"/>
    </location>
</feature>
<dbReference type="Pfam" id="PF00023">
    <property type="entry name" value="Ank"/>
    <property type="match status" value="1"/>
</dbReference>
<dbReference type="InterPro" id="IPR036770">
    <property type="entry name" value="Ankyrin_rpt-contain_sf"/>
</dbReference>
<name>A0A6H5I1V5_9HYME</name>
<feature type="repeat" description="ANK" evidence="3">
    <location>
        <begin position="2108"/>
        <end position="2144"/>
    </location>
</feature>
<feature type="coiled-coil region" evidence="4">
    <location>
        <begin position="23"/>
        <end position="57"/>
    </location>
</feature>
<dbReference type="PROSITE" id="PS50088">
    <property type="entry name" value="ANK_REPEAT"/>
    <property type="match status" value="15"/>
</dbReference>
<evidence type="ECO:0000256" key="1">
    <source>
        <dbReference type="ARBA" id="ARBA00022737"/>
    </source>
</evidence>
<feature type="repeat" description="ANK" evidence="3">
    <location>
        <begin position="649"/>
        <end position="681"/>
    </location>
</feature>
<feature type="repeat" description="ANK" evidence="3">
    <location>
        <begin position="1454"/>
        <end position="1486"/>
    </location>
</feature>
<keyword evidence="2 3" id="KW-0040">ANK repeat</keyword>
<dbReference type="PRINTS" id="PR01415">
    <property type="entry name" value="ANKYRIN"/>
</dbReference>
<dbReference type="Pfam" id="PF12796">
    <property type="entry name" value="Ank_2"/>
    <property type="match status" value="6"/>
</dbReference>
<feature type="repeat" description="ANK" evidence="3">
    <location>
        <begin position="2184"/>
        <end position="2216"/>
    </location>
</feature>
<dbReference type="PANTHER" id="PTHR24198">
    <property type="entry name" value="ANKYRIN REPEAT AND PROTEIN KINASE DOMAIN-CONTAINING PROTEIN"/>
    <property type="match status" value="1"/>
</dbReference>
<dbReference type="PROSITE" id="PS50297">
    <property type="entry name" value="ANK_REP_REGION"/>
    <property type="match status" value="14"/>
</dbReference>
<dbReference type="PANTHER" id="PTHR24198:SF165">
    <property type="entry name" value="ANKYRIN REPEAT-CONTAINING PROTEIN-RELATED"/>
    <property type="match status" value="1"/>
</dbReference>
<evidence type="ECO:0000313" key="6">
    <source>
        <dbReference type="EMBL" id="CAB0030501.1"/>
    </source>
</evidence>
<gene>
    <name evidence="6" type="ORF">TBRA_LOCUS2500</name>
</gene>
<protein>
    <submittedName>
        <fullName evidence="6">Uncharacterized protein</fullName>
    </submittedName>
</protein>
<feature type="repeat" description="ANK" evidence="3">
    <location>
        <begin position="1605"/>
        <end position="1633"/>
    </location>
</feature>
<evidence type="ECO:0000256" key="5">
    <source>
        <dbReference type="SAM" id="MobiDB-lite"/>
    </source>
</evidence>
<keyword evidence="7" id="KW-1185">Reference proteome</keyword>
<evidence type="ECO:0000256" key="2">
    <source>
        <dbReference type="ARBA" id="ARBA00023043"/>
    </source>
</evidence>
<dbReference type="InterPro" id="IPR002110">
    <property type="entry name" value="Ankyrin_rpt"/>
</dbReference>
<keyword evidence="4" id="KW-0175">Coiled coil</keyword>
<evidence type="ECO:0000313" key="7">
    <source>
        <dbReference type="Proteomes" id="UP000479190"/>
    </source>
</evidence>
<feature type="repeat" description="ANK" evidence="3">
    <location>
        <begin position="275"/>
        <end position="307"/>
    </location>
</feature>
<sequence length="2613" mass="298967">MRGSRPGGTAFVITVASAPVRKMDQLENYSLVQQEKLEKLKNLREKINWEINEKRLEFFDQFEELFENWPGQLPNLQDIFQKEEIERLLLDSIQDVWTMARYSREFFVNFVLQAGYENEPDVDEDGKPLLHRTTALHRAARLHYEDRIVRKLFDNVYNRFDVNYTDKDGFTHFHVACRYGYEEIVERFLELGQDPKCVVKKTGNSPLHFALFGGHIKLVQLLLRRGADPNLATKKNWTPLHVICGKNSDENLVKFFFACNDEIKQTVQIDAKNKWGDTALHLALRNGCKEVAELLLKRGADTTLANAKGETLLHVICGKNSDENLVKFFFAYNDEIKQTVQIDAKNKRGDTALHLALRNGCKEVAELLLTRGADTTLVNRKGQTPLDVICNSKYDYEDLVKELLEVGAKKHQRLKVDELLKSAVSSGLTNVTKLLLRRGADPNTYNKNTKIRRSFPYDGSSSTLFQIFENFRDDDLSEIVLEMIDEQLQAMPIDTRQKWGEGNTLLHMALCNGKKKTAELLLRCGADPNLTNRCGQTPLHLVCQYYRDHSLVEFFFDIIDDLQKTVQLDVRDHIGRTPLYMPTYTRNHKAVELLLKRGANPNLTFENGENGRTVLHISCSGQNIEFARTLIKIDGENHKRLQIDARDKSGDTPLHVALNHGEKEAAELLLRRGADPNAINKDGLTPLLVICRRRLDHGLTRKFFEICSDLGHTVLIDKSRRTPLQWAVANILPDAVDVLLDFDADLSNFVFPTEDYYGAGYPTIKYCVEINLRYASGALAILDKLEDRGYEVDRSLALMIMKFFAKHGLLETLTDSEQYWYDEATDEEFVIKAKKNMVKPDLSIYDLIQLRPEEAAKKLTYKDYLEVSKSYWWFCRNKDLETNFVLHLCEKLSRRFFRSWAIVSFMKLINYRLPFECCELIMDESFTNKDLLNICLAAAAFTNHFLSSTRYMRLPLWYNEAHSSLDAVRKKERSQVRNLIDRQLHTRASSAHRKYERNRERDKCCAVARGNRPRSAGRRSQAVTKKKKLRGRRKRRQINVIGLKRRSDASWLALAEAPDRYSQAVKKNKHSDNDNDGLNVSVAIDNRCDPSKTFPGGPYPLLVVCAYEYVCVYVRLCAAQRRRSALKTCVYLLTNAAMRHRPSQSYVCTYVHTDEARKYFISSCTAARPIVSGPSHRRRRSRAENREGVSLYLHQSLVRHRPVKMYPKKCTAAAIYSLALIAVLFVNSVNSLRCYTCSSVNTGECYTNPAQDKFVTDCNPSSLRSASNAYLNSTSARAIFSDSSMRALEICSVVKRQSVNWQIEEERRELLRQLYPLAKEWEGQLPDLSTIFRPEEVDWLLVQDVFGKVDEAAGTIVDFAIVTGYKDQPNVGENGPPQLQRTTALHRLIRSSRIANHHRIVPKLFQIYHRLDANYVDASSGLTHFHVACRYGYLDVVRKFLELGQNPNRLVRQTGDSPLHLALIDIDETLIDALLRNGADPNLANTAGETPLHVVCSNPHRISHRSAKLFLDVCDELRRPVQVDARDRLGETPLHKVRYDLYETVTLLLRRGADPNLANKEGETFLHILCKMEEDDDHPDDLAEKFLSIGRELDRPVQIDVQDKLGRTPLQWAVANLKPHAVDVLLDHGADLSSFVFPTEDYFAATYTFECTLHVVVFITMSMVESLERKGYRMDQTAALTIMKTFAKHGLIDEPKLDVRECLRSDEEFARIAKWQLVAPDLSLHDFLQLPLERAEQLFALTDYDEFTREIAGLRRPESHRAYIAHLCDVAARGFFRRWALKLFSEKSPWLSEQCCQQIIGQLEIKRLWDICMEAAGQDTRWLASVRTDHLVTRARRRARHLSSSPPKVPIRQTAREYRDTSVAATVSPSTPPTFGGVPVFAINLAHTRRRLCWLLTPAFVRCGSMNSDAVTDDSCISGILATLGGSRTIVLASCSRFFMWLLYSIDCSKRCYYPSYDLSALELLHAVYHNQAGFLLRLSRSWPVACPPTGPEEIDWLLVQDGFNDDFRPPLIRFVIRTDYRDNPDVDKDGKLSSRRTTALHRLARKSSLNICNNISDIFEIYDRFDVNYVDETGFTHFHVACKFGCDDVVKKFLEHGQDPNCLVTETGDSPLRLALGYHDPEDSNHIVKLLLRGGADPNLANKDGLTPLHIISKNEENGMAKIFFDITDKLQLRLHVDAQNKLGETPLHLALFGGQTALAELLLKRGADHNLASKDGSTPLHIVCKMENDFNTIRMVFSACYGRDHPVQIDAKDKLGRTPLQWAVASLSPVVVYELLDHGADLSNFVFPTEDYFAEKYTLDCTLQVVVFHTMSIVNSLERKGYKMDQTAALTIMKTFAKHGLIDEPIDIGKCLRSDEEFARIAKRQLMEPNLSLFDFLRLSPEEAEKVFTMDDFVYGNVYEEFTSEIADLCDDSHRAYITHLCGIVAGGLFRRWALKLFSEKNSWLSTRYCNMFVGQLKIKGLWDLCMEAAGEDTKWLAYKKTFFDHRPNYGLAHIHNYEEFTSKMSHICDESHRANIKYLCETATRGFIRRWALKLFLEKNSWLSTRYCNMLIGKLKIKGLWDLCMEAAGEDTKWLASVDEATFPKILRPHRLILMKNSFQDHAAMLVIKT</sequence>
<proteinExistence type="predicted"/>
<feature type="repeat" description="ANK" evidence="3">
    <location>
        <begin position="348"/>
        <end position="380"/>
    </location>
</feature>
<dbReference type="SUPFAM" id="SSF48403">
    <property type="entry name" value="Ankyrin repeat"/>
    <property type="match status" value="3"/>
</dbReference>
<dbReference type="Gene3D" id="1.25.40.20">
    <property type="entry name" value="Ankyrin repeat-containing domain"/>
    <property type="match status" value="8"/>
</dbReference>
<feature type="repeat" description="ANK" evidence="3">
    <location>
        <begin position="420"/>
        <end position="447"/>
    </location>
</feature>
<feature type="region of interest" description="Disordered" evidence="5">
    <location>
        <begin position="1010"/>
        <end position="1031"/>
    </location>
</feature>
<dbReference type="SUPFAM" id="SSF140860">
    <property type="entry name" value="Pseudo ankyrin repeat-like"/>
    <property type="match status" value="1"/>
</dbReference>
<organism evidence="6 7">
    <name type="scientific">Trichogramma brassicae</name>
    <dbReference type="NCBI Taxonomy" id="86971"/>
    <lineage>
        <taxon>Eukaryota</taxon>
        <taxon>Metazoa</taxon>
        <taxon>Ecdysozoa</taxon>
        <taxon>Arthropoda</taxon>
        <taxon>Hexapoda</taxon>
        <taxon>Insecta</taxon>
        <taxon>Pterygota</taxon>
        <taxon>Neoptera</taxon>
        <taxon>Endopterygota</taxon>
        <taxon>Hymenoptera</taxon>
        <taxon>Apocrita</taxon>
        <taxon>Proctotrupomorpha</taxon>
        <taxon>Chalcidoidea</taxon>
        <taxon>Trichogrammatidae</taxon>
        <taxon>Trichogramma</taxon>
    </lineage>
</organism>
<evidence type="ECO:0000256" key="4">
    <source>
        <dbReference type="SAM" id="Coils"/>
    </source>
</evidence>